<keyword evidence="2" id="KW-1185">Reference proteome</keyword>
<dbReference type="Proteomes" id="UP000660729">
    <property type="component" value="Unassembled WGS sequence"/>
</dbReference>
<gene>
    <name evidence="1" type="ORF">HII31_07770</name>
</gene>
<protein>
    <submittedName>
        <fullName evidence="1">Uncharacterized protein</fullName>
    </submittedName>
</protein>
<reference evidence="1" key="1">
    <citation type="submission" date="2020-04" db="EMBL/GenBank/DDBJ databases">
        <title>Draft genome resource of the tomato pathogen Pseudocercospora fuligena.</title>
        <authorList>
            <person name="Zaccaron A."/>
        </authorList>
    </citation>
    <scope>NUCLEOTIDE SEQUENCE</scope>
    <source>
        <strain evidence="1">PF001</strain>
    </source>
</reference>
<accession>A0A8H6RIF0</accession>
<name>A0A8H6RIF0_9PEZI</name>
<organism evidence="1 2">
    <name type="scientific">Pseudocercospora fuligena</name>
    <dbReference type="NCBI Taxonomy" id="685502"/>
    <lineage>
        <taxon>Eukaryota</taxon>
        <taxon>Fungi</taxon>
        <taxon>Dikarya</taxon>
        <taxon>Ascomycota</taxon>
        <taxon>Pezizomycotina</taxon>
        <taxon>Dothideomycetes</taxon>
        <taxon>Dothideomycetidae</taxon>
        <taxon>Mycosphaerellales</taxon>
        <taxon>Mycosphaerellaceae</taxon>
        <taxon>Pseudocercospora</taxon>
    </lineage>
</organism>
<proteinExistence type="predicted"/>
<sequence length="172" mass="18449">MRPLHTVLGIVCASNAKEGIQNDINSLIALQCTSQSFTFIFSFLHLTSTMAFYHQALALFLFSTSILASAITKNPLHHLLIRQEDNTQCPSQPSSFCICYNDQGTQGPEGKENSVTTAVCQALGGSAQGGFGAVDPEYPCGGDGPTVAVSHERPSVARAHNEWDQRKTSDGC</sequence>
<evidence type="ECO:0000313" key="2">
    <source>
        <dbReference type="Proteomes" id="UP000660729"/>
    </source>
</evidence>
<dbReference type="AlphaFoldDB" id="A0A8H6RIF0"/>
<evidence type="ECO:0000313" key="1">
    <source>
        <dbReference type="EMBL" id="KAF7190611.1"/>
    </source>
</evidence>
<comment type="caution">
    <text evidence="1">The sequence shown here is derived from an EMBL/GenBank/DDBJ whole genome shotgun (WGS) entry which is preliminary data.</text>
</comment>
<dbReference type="EMBL" id="JABCIY010000168">
    <property type="protein sequence ID" value="KAF7190611.1"/>
    <property type="molecule type" value="Genomic_DNA"/>
</dbReference>